<dbReference type="RefSeq" id="WP_376707291.1">
    <property type="nucleotide sequence ID" value="NZ_JAGIKT010000034.1"/>
</dbReference>
<organism evidence="1 2">
    <name type="scientific">Bradyrhizobium vignae</name>
    <dbReference type="NCBI Taxonomy" id="1549949"/>
    <lineage>
        <taxon>Bacteria</taxon>
        <taxon>Pseudomonadati</taxon>
        <taxon>Pseudomonadota</taxon>
        <taxon>Alphaproteobacteria</taxon>
        <taxon>Hyphomicrobiales</taxon>
        <taxon>Nitrobacteraceae</taxon>
        <taxon>Bradyrhizobium</taxon>
    </lineage>
</organism>
<protein>
    <submittedName>
        <fullName evidence="1">Uncharacterized protein</fullName>
    </submittedName>
</protein>
<gene>
    <name evidence="1" type="ORF">BRAD3257_2463</name>
</gene>
<name>A0A2U3PWL3_9BRAD</name>
<evidence type="ECO:0000313" key="1">
    <source>
        <dbReference type="EMBL" id="SPP93535.1"/>
    </source>
</evidence>
<evidence type="ECO:0000313" key="2">
    <source>
        <dbReference type="Proteomes" id="UP000246085"/>
    </source>
</evidence>
<dbReference type="EMBL" id="LS398110">
    <property type="protein sequence ID" value="SPP93535.1"/>
    <property type="molecule type" value="Genomic_DNA"/>
</dbReference>
<dbReference type="AlphaFoldDB" id="A0A2U3PWL3"/>
<accession>A0A2U3PWL3</accession>
<proteinExistence type="predicted"/>
<dbReference type="KEGG" id="bvz:BRAD3257_2463"/>
<dbReference type="Proteomes" id="UP000246085">
    <property type="component" value="Chromosome BRAD3257"/>
</dbReference>
<sequence length="73" mass="8385">MMLDENLARIRAHRNNIHRYRRLLKTRLSELERHFIERRLAEEQSALDALTAAIFPVSFRAPGAPANATGMAQ</sequence>
<reference evidence="1 2" key="1">
    <citation type="submission" date="2018-03" db="EMBL/GenBank/DDBJ databases">
        <authorList>
            <person name="Gully D."/>
        </authorList>
    </citation>
    <scope>NUCLEOTIDE SEQUENCE [LARGE SCALE GENOMIC DNA]</scope>
    <source>
        <strain evidence="1">ORS3257</strain>
    </source>
</reference>